<dbReference type="RefSeq" id="WP_012301475.1">
    <property type="nucleotide sequence ID" value="NC_010424.1"/>
</dbReference>
<accession>B1I1E0</accession>
<dbReference type="HOGENOM" id="CLU_2842562_0_0_9"/>
<protein>
    <submittedName>
        <fullName evidence="1">Uncharacterized protein</fullName>
    </submittedName>
</protein>
<organism evidence="1 2">
    <name type="scientific">Desulforudis audaxviator (strain MP104C)</name>
    <dbReference type="NCBI Taxonomy" id="477974"/>
    <lineage>
        <taxon>Bacteria</taxon>
        <taxon>Bacillati</taxon>
        <taxon>Bacillota</taxon>
        <taxon>Clostridia</taxon>
        <taxon>Thermoanaerobacterales</taxon>
        <taxon>Candidatus Desulforudaceae</taxon>
        <taxon>Candidatus Desulforudis</taxon>
    </lineage>
</organism>
<gene>
    <name evidence="1" type="ordered locus">Daud_0324</name>
</gene>
<name>B1I1E0_DESAP</name>
<proteinExistence type="predicted"/>
<keyword evidence="2" id="KW-1185">Reference proteome</keyword>
<evidence type="ECO:0000313" key="1">
    <source>
        <dbReference type="EMBL" id="ACA58883.1"/>
    </source>
</evidence>
<reference evidence="1 2" key="2">
    <citation type="journal article" date="2008" name="Science">
        <title>Environmental genomics reveals a single-species ecosystem deep within Earth.</title>
        <authorList>
            <person name="Chivian D."/>
            <person name="Brodie E.L."/>
            <person name="Alm E.J."/>
            <person name="Culley D.E."/>
            <person name="Dehal P.S."/>
            <person name="Desantis T.Z."/>
            <person name="Gihring T.M."/>
            <person name="Lapidus A."/>
            <person name="Lin L.H."/>
            <person name="Lowry S.R."/>
            <person name="Moser D.P."/>
            <person name="Richardson P.M."/>
            <person name="Southam G."/>
            <person name="Wanger G."/>
            <person name="Pratt L.M."/>
            <person name="Andersen G.L."/>
            <person name="Hazen T.C."/>
            <person name="Brockman F.J."/>
            <person name="Arkin A.P."/>
            <person name="Onstott T.C."/>
        </authorList>
    </citation>
    <scope>NUCLEOTIDE SEQUENCE [LARGE SCALE GENOMIC DNA]</scope>
    <source>
        <strain evidence="1 2">MP104C</strain>
    </source>
</reference>
<dbReference type="KEGG" id="dau:Daud_0324"/>
<dbReference type="AlphaFoldDB" id="B1I1E0"/>
<dbReference type="Proteomes" id="UP000008544">
    <property type="component" value="Chromosome"/>
</dbReference>
<reference evidence="2" key="1">
    <citation type="submission" date="2007-10" db="EMBL/GenBank/DDBJ databases">
        <title>Complete sequence of chromosome of Desulforudis audaxviator MP104C.</title>
        <authorList>
            <person name="Copeland A."/>
            <person name="Lucas S."/>
            <person name="Lapidus A."/>
            <person name="Barry K."/>
            <person name="Glavina del Rio T."/>
            <person name="Dalin E."/>
            <person name="Tice H."/>
            <person name="Bruce D."/>
            <person name="Pitluck S."/>
            <person name="Lowry S.R."/>
            <person name="Larimer F."/>
            <person name="Land M.L."/>
            <person name="Hauser L."/>
            <person name="Kyrpides N."/>
            <person name="Ivanova N.N."/>
            <person name="Richardson P."/>
        </authorList>
    </citation>
    <scope>NUCLEOTIDE SEQUENCE [LARGE SCALE GENOMIC DNA]</scope>
    <source>
        <strain evidence="2">MP104C</strain>
    </source>
</reference>
<evidence type="ECO:0000313" key="2">
    <source>
        <dbReference type="Proteomes" id="UP000008544"/>
    </source>
</evidence>
<sequence>MSHDRIMLLIDRYARSLSGRDLAAFTDILDREAYRVRCLANVEGLRKPGRGLFSEKGGAGTSSKA</sequence>
<dbReference type="EMBL" id="CP000860">
    <property type="protein sequence ID" value="ACA58883.1"/>
    <property type="molecule type" value="Genomic_DNA"/>
</dbReference>